<comment type="caution">
    <text evidence="1">The sequence shown here is derived from an EMBL/GenBank/DDBJ whole genome shotgun (WGS) entry which is preliminary data.</text>
</comment>
<sequence length="84" mass="9566">MGFRIDGERMIDRLRMSGTELTGFLGGCYDVRVANPNDRQVGSRPELIERGDGMDNSLVWFDRLKARRSKFLAEASLVWCGRRG</sequence>
<dbReference type="AlphaFoldDB" id="A0AAV1RDQ3"/>
<accession>A0AAV1RDQ3</accession>
<evidence type="ECO:0000313" key="1">
    <source>
        <dbReference type="EMBL" id="CAK7333527.1"/>
    </source>
</evidence>
<dbReference type="Proteomes" id="UP001314170">
    <property type="component" value="Unassembled WGS sequence"/>
</dbReference>
<evidence type="ECO:0000313" key="2">
    <source>
        <dbReference type="Proteomes" id="UP001314170"/>
    </source>
</evidence>
<keyword evidence="2" id="KW-1185">Reference proteome</keyword>
<name>A0AAV1RDQ3_9ROSI</name>
<dbReference type="EMBL" id="CAWUPB010000936">
    <property type="protein sequence ID" value="CAK7333527.1"/>
    <property type="molecule type" value="Genomic_DNA"/>
</dbReference>
<protein>
    <submittedName>
        <fullName evidence="1">Uncharacterized protein</fullName>
    </submittedName>
</protein>
<proteinExistence type="predicted"/>
<organism evidence="1 2">
    <name type="scientific">Dovyalis caffra</name>
    <dbReference type="NCBI Taxonomy" id="77055"/>
    <lineage>
        <taxon>Eukaryota</taxon>
        <taxon>Viridiplantae</taxon>
        <taxon>Streptophyta</taxon>
        <taxon>Embryophyta</taxon>
        <taxon>Tracheophyta</taxon>
        <taxon>Spermatophyta</taxon>
        <taxon>Magnoliopsida</taxon>
        <taxon>eudicotyledons</taxon>
        <taxon>Gunneridae</taxon>
        <taxon>Pentapetalae</taxon>
        <taxon>rosids</taxon>
        <taxon>fabids</taxon>
        <taxon>Malpighiales</taxon>
        <taxon>Salicaceae</taxon>
        <taxon>Flacourtieae</taxon>
        <taxon>Dovyalis</taxon>
    </lineage>
</organism>
<gene>
    <name evidence="1" type="ORF">DCAF_LOCUS9485</name>
</gene>
<reference evidence="1 2" key="1">
    <citation type="submission" date="2024-01" db="EMBL/GenBank/DDBJ databases">
        <authorList>
            <person name="Waweru B."/>
        </authorList>
    </citation>
    <scope>NUCLEOTIDE SEQUENCE [LARGE SCALE GENOMIC DNA]</scope>
</reference>